<feature type="compositionally biased region" description="Gly residues" evidence="2">
    <location>
        <begin position="836"/>
        <end position="850"/>
    </location>
</feature>
<reference evidence="3 4" key="1">
    <citation type="journal article" date="2015" name="Genome Biol. Evol.">
        <title>Phylogenomic analyses indicate that early fungi evolved digesting cell walls of algal ancestors of land plants.</title>
        <authorList>
            <person name="Chang Y."/>
            <person name="Wang S."/>
            <person name="Sekimoto S."/>
            <person name="Aerts A.L."/>
            <person name="Choi C."/>
            <person name="Clum A."/>
            <person name="LaButti K.M."/>
            <person name="Lindquist E.A."/>
            <person name="Yee Ngan C."/>
            <person name="Ohm R.A."/>
            <person name="Salamov A.A."/>
            <person name="Grigoriev I.V."/>
            <person name="Spatafora J.W."/>
            <person name="Berbee M.L."/>
        </authorList>
    </citation>
    <scope>NUCLEOTIDE SEQUENCE [LARGE SCALE GENOMIC DNA]</scope>
    <source>
        <strain evidence="3 4">JEL478</strain>
    </source>
</reference>
<dbReference type="AlphaFoldDB" id="A0A139A4N0"/>
<dbReference type="Gene3D" id="3.40.50.1010">
    <property type="entry name" value="5'-nuclease"/>
    <property type="match status" value="1"/>
</dbReference>
<sequence length="877" mass="93846">MGVAGLRLFLESLKIPRPVNLAQLASLHRTSVASTVSSPSAPPELLEIAVDGPALTRRLYSAQLDWICGGQWEFLFKNRVRSFVDAFTRQGFRLTVFFDGKITDAKRKTWIARRLGEQKKVVKTLDALSAAVESGRPLKMARSAALMPMSTTRVVADAFAACGCKVVVSFGECDRELAHYAMTNHSFAVLADDSDFSVWNLERVLWVTDLDTKVTRTVMVERETKERLLGLNGEQIAWLATLAGNDYINTVSLSRLHRHIIKTHHPTPIFTDALPSLPPSHLIFPSLVAFLRVTPIATLPSILASLLTPNLLSAVRTAHAEYTFASMETGGDREQGTDAMPASLLAPFPDGLRAGLDPENKQVAFRAPMDLVRHYFMSGRFDHELMSVLRSRTMNVGVVIEVAGRWSGWQVVQGSVMRRIYGVLLGNGQGGLDDMVGTQRDAMMPVLSAVRQDDSAAAAVAGIETNGSMASLGKNDTHPMLPNGSFDTSGDILMDDFNELDDGITRGISKAVGVEDDAGSETSSEDDVEDESATDDDDTADADIDATPINFVPPENPGQIVEWVGVHAREPTISTPLFRSVDNIPLPSLARILCAPLPVRSAAFLTVMGVPQSGPVRAGFARLARAYPPTLTAVACAVHLLCADLRLGDAMSTHVVTALVATAVDQALKPASYAGHGTSAARGRAGTPATPLGLHVAAAFQRCMFAARLANDATGRPLGTVRAWEYFDGVRFQTTLAELKRGGPIPELGWRAKAFRDVVEVATLGTPLAVEPRRAHAAGAQGRGGRSVHEQAPMQGEENTRRKGRGAGPGRPNSAGPYGDPRGETRPGRGSERGGQRVGRGGVRGGGRGSQPGDQRQGGSAASKGRPRGQHAESALQ</sequence>
<comment type="similarity">
    <text evidence="1">Belongs to the constitutive coactivator of PPAR-gamma family.</text>
</comment>
<evidence type="ECO:0000256" key="1">
    <source>
        <dbReference type="ARBA" id="ARBA00009495"/>
    </source>
</evidence>
<proteinExistence type="inferred from homology"/>
<protein>
    <submittedName>
        <fullName evidence="3">Uncharacterized protein</fullName>
    </submittedName>
</protein>
<evidence type="ECO:0000313" key="4">
    <source>
        <dbReference type="Proteomes" id="UP000070544"/>
    </source>
</evidence>
<evidence type="ECO:0000313" key="3">
    <source>
        <dbReference type="EMBL" id="KXS11455.1"/>
    </source>
</evidence>
<name>A0A139A4N0_GONPJ</name>
<feature type="region of interest" description="Disordered" evidence="2">
    <location>
        <begin position="510"/>
        <end position="551"/>
    </location>
</feature>
<dbReference type="PANTHER" id="PTHR15976">
    <property type="entry name" value="CONSTITUTIVE COACTIVATOR OF PEROXISOME PROLIFERATOR-ACTIVATED RECEPTOR GAMMA"/>
    <property type="match status" value="1"/>
</dbReference>
<keyword evidence="4" id="KW-1185">Reference proteome</keyword>
<evidence type="ECO:0000256" key="2">
    <source>
        <dbReference type="SAM" id="MobiDB-lite"/>
    </source>
</evidence>
<dbReference type="InterPro" id="IPR026784">
    <property type="entry name" value="Coact_PPARg"/>
</dbReference>
<dbReference type="SUPFAM" id="SSF88723">
    <property type="entry name" value="PIN domain-like"/>
    <property type="match status" value="1"/>
</dbReference>
<dbReference type="STRING" id="1344416.A0A139A4N0"/>
<dbReference type="EMBL" id="KQ965802">
    <property type="protein sequence ID" value="KXS11455.1"/>
    <property type="molecule type" value="Genomic_DNA"/>
</dbReference>
<dbReference type="PANTHER" id="PTHR15976:SF17">
    <property type="entry name" value="CONSTITUTIVE COACTIVATOR OF PEROXISOME PROLIFERATOR-ACTIVATED RECEPTOR GAMMA"/>
    <property type="match status" value="1"/>
</dbReference>
<organism evidence="3 4">
    <name type="scientific">Gonapodya prolifera (strain JEL478)</name>
    <name type="common">Monoblepharis prolifera</name>
    <dbReference type="NCBI Taxonomy" id="1344416"/>
    <lineage>
        <taxon>Eukaryota</taxon>
        <taxon>Fungi</taxon>
        <taxon>Fungi incertae sedis</taxon>
        <taxon>Chytridiomycota</taxon>
        <taxon>Chytridiomycota incertae sedis</taxon>
        <taxon>Monoblepharidomycetes</taxon>
        <taxon>Monoblepharidales</taxon>
        <taxon>Gonapodyaceae</taxon>
        <taxon>Gonapodya</taxon>
    </lineage>
</organism>
<gene>
    <name evidence="3" type="ORF">M427DRAFT_72915</name>
</gene>
<feature type="compositionally biased region" description="Basic and acidic residues" evidence="2">
    <location>
        <begin position="821"/>
        <end position="835"/>
    </location>
</feature>
<feature type="compositionally biased region" description="Acidic residues" evidence="2">
    <location>
        <begin position="514"/>
        <end position="544"/>
    </location>
</feature>
<accession>A0A139A4N0</accession>
<dbReference type="GO" id="GO:0005634">
    <property type="term" value="C:nucleus"/>
    <property type="evidence" value="ECO:0007669"/>
    <property type="project" value="TreeGrafter"/>
</dbReference>
<dbReference type="InterPro" id="IPR029060">
    <property type="entry name" value="PIN-like_dom_sf"/>
</dbReference>
<dbReference type="Proteomes" id="UP000070544">
    <property type="component" value="Unassembled WGS sequence"/>
</dbReference>
<feature type="region of interest" description="Disordered" evidence="2">
    <location>
        <begin position="772"/>
        <end position="877"/>
    </location>
</feature>
<dbReference type="OrthoDB" id="6354174at2759"/>